<reference evidence="1 2" key="1">
    <citation type="submission" date="2021-08" db="EMBL/GenBank/DDBJ databases">
        <title>Comparative Genomics Analysis of the Genus Qipengyuania Reveals Extensive Genetic Diversity and Metabolic Versatility, Including the Description of Fifteen Novel Species.</title>
        <authorList>
            <person name="Liu Y."/>
        </authorList>
    </citation>
    <scope>NUCLEOTIDE SEQUENCE [LARGE SCALE GENOMIC DNA]</scope>
    <source>
        <strain evidence="1 2">YG27</strain>
    </source>
</reference>
<evidence type="ECO:0000313" key="2">
    <source>
        <dbReference type="Proteomes" id="UP000782554"/>
    </source>
</evidence>
<dbReference type="RefSeq" id="WP_221604022.1">
    <property type="nucleotide sequence ID" value="NZ_JAIGNU010000004.1"/>
</dbReference>
<protein>
    <submittedName>
        <fullName evidence="1">Uncharacterized protein</fullName>
    </submittedName>
</protein>
<name>A0ABS7JYV7_9SPHN</name>
<keyword evidence="2" id="KW-1185">Reference proteome</keyword>
<dbReference type="EMBL" id="JAIGNU010000004">
    <property type="protein sequence ID" value="MBX7502840.1"/>
    <property type="molecule type" value="Genomic_DNA"/>
</dbReference>
<accession>A0ABS7JYV7</accession>
<evidence type="ECO:0000313" key="1">
    <source>
        <dbReference type="EMBL" id="MBX7502840.1"/>
    </source>
</evidence>
<gene>
    <name evidence="1" type="ORF">K3181_15470</name>
</gene>
<comment type="caution">
    <text evidence="1">The sequence shown here is derived from an EMBL/GenBank/DDBJ whole genome shotgun (WGS) entry which is preliminary data.</text>
</comment>
<dbReference type="Proteomes" id="UP000782554">
    <property type="component" value="Unassembled WGS sequence"/>
</dbReference>
<organism evidence="1 2">
    <name type="scientific">Qipengyuania mesophila</name>
    <dbReference type="NCBI Taxonomy" id="2867246"/>
    <lineage>
        <taxon>Bacteria</taxon>
        <taxon>Pseudomonadati</taxon>
        <taxon>Pseudomonadota</taxon>
        <taxon>Alphaproteobacteria</taxon>
        <taxon>Sphingomonadales</taxon>
        <taxon>Erythrobacteraceae</taxon>
        <taxon>Qipengyuania</taxon>
    </lineage>
</organism>
<sequence>MLESPRPVLGIAVFANRPTPADATGRVFVTAGLVLRCDCAVRPDDAAKAEACAALVGEKRAMSGINLYCIGSERLRRCVLKKNGFFR</sequence>
<proteinExistence type="predicted"/>